<sequence>MKADIQKSVTEIIDKSGVEIDTEERQKIIGEAIQTALKHIATSVSTAPLSEGSKYMRVWVRFGESPELPGVKQKRAALVTFTREMKDATVEVRAGAWYDGRVVYTNQAVCDEGERFEDIVDATLRAIKGRAGVEDDPSIAAFLSIVELPEVTERVTDLTTPPGLLELVVSGDTKKAVERIREVEYGIICDMCRSDLDLVRIIVDAGQACDGVLAGFAGQVARLANELPMIKQEAKSYAVHHANDLLEPYRFEAAQDKMTGWATW</sequence>
<dbReference type="KEGG" id="ypn:YPN_MT0074"/>
<accession>A0A0H2YMR7</accession>
<dbReference type="AlphaFoldDB" id="A0A0H2YMR7"/>
<dbReference type="Proteomes" id="UP000008936">
    <property type="component" value="Plasmid pMT"/>
</dbReference>
<name>A0A0H2YMR7_YERPN</name>
<evidence type="ECO:0000313" key="2">
    <source>
        <dbReference type="Proteomes" id="UP000008936"/>
    </source>
</evidence>
<proteinExistence type="predicted"/>
<geneLocation type="plasmid" evidence="1 2">
    <name>pMT</name>
</geneLocation>
<dbReference type="RefSeq" id="WP_002224265.1">
    <property type="nucleotide sequence ID" value="NC_008118.1"/>
</dbReference>
<evidence type="ECO:0000313" key="1">
    <source>
        <dbReference type="EMBL" id="ABG20388.1"/>
    </source>
</evidence>
<reference evidence="1 2" key="1">
    <citation type="journal article" date="2006" name="J. Bacteriol.">
        <title>Complete genome sequence of Yersinia pestis strains Antiqua and Nepal516: evidence of gene reduction in an emerging pathogen.</title>
        <authorList>
            <person name="Chain P.S."/>
            <person name="Hu P."/>
            <person name="Malfatti S.A."/>
            <person name="Radnedge L."/>
            <person name="Larimer F."/>
            <person name="Vergez L.M."/>
            <person name="Worsham P."/>
            <person name="Chu M.C."/>
            <person name="Andersen G.L."/>
        </authorList>
    </citation>
    <scope>NUCLEOTIDE SEQUENCE [LARGE SCALE GENOMIC DNA]</scope>
    <source>
        <strain evidence="1 2">Nepal516</strain>
        <plasmid evidence="2">pMT</plasmid>
    </source>
</reference>
<dbReference type="HOGENOM" id="CLU_1060816_0_0_6"/>
<keyword evidence="1" id="KW-0614">Plasmid</keyword>
<dbReference type="EMBL" id="CP000306">
    <property type="protein sequence ID" value="ABG20388.1"/>
    <property type="molecule type" value="Genomic_DNA"/>
</dbReference>
<protein>
    <submittedName>
        <fullName evidence="1">Uncharacterized protein</fullName>
    </submittedName>
</protein>
<organism evidence="1 2">
    <name type="scientific">Yersinia pestis bv. Antiqua (strain Nepal516)</name>
    <dbReference type="NCBI Taxonomy" id="377628"/>
    <lineage>
        <taxon>Bacteria</taxon>
        <taxon>Pseudomonadati</taxon>
        <taxon>Pseudomonadota</taxon>
        <taxon>Gammaproteobacteria</taxon>
        <taxon>Enterobacterales</taxon>
        <taxon>Yersiniaceae</taxon>
        <taxon>Yersinia</taxon>
    </lineage>
</organism>
<gene>
    <name evidence="1" type="ordered locus">YPN_MT0074</name>
</gene>